<comment type="caution">
    <text evidence="2">The sequence shown here is derived from an EMBL/GenBank/DDBJ whole genome shotgun (WGS) entry which is preliminary data.</text>
</comment>
<name>A0A9J6DBI1_RHIMP</name>
<feature type="compositionally biased region" description="Polar residues" evidence="1">
    <location>
        <begin position="315"/>
        <end position="325"/>
    </location>
</feature>
<evidence type="ECO:0000313" key="3">
    <source>
        <dbReference type="Proteomes" id="UP000821866"/>
    </source>
</evidence>
<feature type="compositionally biased region" description="Basic and acidic residues" evidence="1">
    <location>
        <begin position="419"/>
        <end position="432"/>
    </location>
</feature>
<proteinExistence type="predicted"/>
<dbReference type="EMBL" id="JABSTU010000010">
    <property type="protein sequence ID" value="KAH8019408.1"/>
    <property type="molecule type" value="Genomic_DNA"/>
</dbReference>
<feature type="compositionally biased region" description="Basic and acidic residues" evidence="1">
    <location>
        <begin position="72"/>
        <end position="81"/>
    </location>
</feature>
<reference evidence="2" key="1">
    <citation type="journal article" date="2020" name="Cell">
        <title>Large-Scale Comparative Analyses of Tick Genomes Elucidate Their Genetic Diversity and Vector Capacities.</title>
        <authorList>
            <consortium name="Tick Genome and Microbiome Consortium (TIGMIC)"/>
            <person name="Jia N."/>
            <person name="Wang J."/>
            <person name="Shi W."/>
            <person name="Du L."/>
            <person name="Sun Y."/>
            <person name="Zhan W."/>
            <person name="Jiang J.F."/>
            <person name="Wang Q."/>
            <person name="Zhang B."/>
            <person name="Ji P."/>
            <person name="Bell-Sakyi L."/>
            <person name="Cui X.M."/>
            <person name="Yuan T.T."/>
            <person name="Jiang B.G."/>
            <person name="Yang W.F."/>
            <person name="Lam T.T."/>
            <person name="Chang Q.C."/>
            <person name="Ding S.J."/>
            <person name="Wang X.J."/>
            <person name="Zhu J.G."/>
            <person name="Ruan X.D."/>
            <person name="Zhao L."/>
            <person name="Wei J.T."/>
            <person name="Ye R.Z."/>
            <person name="Que T.C."/>
            <person name="Du C.H."/>
            <person name="Zhou Y.H."/>
            <person name="Cheng J.X."/>
            <person name="Dai P.F."/>
            <person name="Guo W.B."/>
            <person name="Han X.H."/>
            <person name="Huang E.J."/>
            <person name="Li L.F."/>
            <person name="Wei W."/>
            <person name="Gao Y.C."/>
            <person name="Liu J.Z."/>
            <person name="Shao H.Z."/>
            <person name="Wang X."/>
            <person name="Wang C.C."/>
            <person name="Yang T.C."/>
            <person name="Huo Q.B."/>
            <person name="Li W."/>
            <person name="Chen H.Y."/>
            <person name="Chen S.E."/>
            <person name="Zhou L.G."/>
            <person name="Ni X.B."/>
            <person name="Tian J.H."/>
            <person name="Sheng Y."/>
            <person name="Liu T."/>
            <person name="Pan Y.S."/>
            <person name="Xia L.Y."/>
            <person name="Li J."/>
            <person name="Zhao F."/>
            <person name="Cao W.C."/>
        </authorList>
    </citation>
    <scope>NUCLEOTIDE SEQUENCE</scope>
    <source>
        <strain evidence="2">Rmic-2018</strain>
    </source>
</reference>
<feature type="compositionally biased region" description="Basic and acidic residues" evidence="1">
    <location>
        <begin position="462"/>
        <end position="476"/>
    </location>
</feature>
<feature type="region of interest" description="Disordered" evidence="1">
    <location>
        <begin position="61"/>
        <end position="109"/>
    </location>
</feature>
<accession>A0A9J6DBI1</accession>
<feature type="region of interest" description="Disordered" evidence="1">
    <location>
        <begin position="253"/>
        <end position="334"/>
    </location>
</feature>
<dbReference type="Proteomes" id="UP000821866">
    <property type="component" value="Chromosome 8"/>
</dbReference>
<gene>
    <name evidence="2" type="ORF">HPB51_019381</name>
</gene>
<feature type="compositionally biased region" description="Basic and acidic residues" evidence="1">
    <location>
        <begin position="14"/>
        <end position="26"/>
    </location>
</feature>
<reference evidence="2" key="2">
    <citation type="submission" date="2021-09" db="EMBL/GenBank/DDBJ databases">
        <authorList>
            <person name="Jia N."/>
            <person name="Wang J."/>
            <person name="Shi W."/>
            <person name="Du L."/>
            <person name="Sun Y."/>
            <person name="Zhan W."/>
            <person name="Jiang J."/>
            <person name="Wang Q."/>
            <person name="Zhang B."/>
            <person name="Ji P."/>
            <person name="Sakyi L.B."/>
            <person name="Cui X."/>
            <person name="Yuan T."/>
            <person name="Jiang B."/>
            <person name="Yang W."/>
            <person name="Lam T.T.-Y."/>
            <person name="Chang Q."/>
            <person name="Ding S."/>
            <person name="Wang X."/>
            <person name="Zhu J."/>
            <person name="Ruan X."/>
            <person name="Zhao L."/>
            <person name="Wei J."/>
            <person name="Que T."/>
            <person name="Du C."/>
            <person name="Cheng J."/>
            <person name="Dai P."/>
            <person name="Han X."/>
            <person name="Huang E."/>
            <person name="Gao Y."/>
            <person name="Liu J."/>
            <person name="Shao H."/>
            <person name="Ye R."/>
            <person name="Li L."/>
            <person name="Wei W."/>
            <person name="Wang X."/>
            <person name="Wang C."/>
            <person name="Huo Q."/>
            <person name="Li W."/>
            <person name="Guo W."/>
            <person name="Chen H."/>
            <person name="Chen S."/>
            <person name="Zhou L."/>
            <person name="Zhou L."/>
            <person name="Ni X."/>
            <person name="Tian J."/>
            <person name="Zhou Y."/>
            <person name="Sheng Y."/>
            <person name="Liu T."/>
            <person name="Pan Y."/>
            <person name="Xia L."/>
            <person name="Li J."/>
            <person name="Zhao F."/>
            <person name="Cao W."/>
        </authorList>
    </citation>
    <scope>NUCLEOTIDE SEQUENCE</scope>
    <source>
        <strain evidence="2">Rmic-2018</strain>
        <tissue evidence="2">Larvae</tissue>
    </source>
</reference>
<keyword evidence="3" id="KW-1185">Reference proteome</keyword>
<dbReference type="AlphaFoldDB" id="A0A9J6DBI1"/>
<feature type="region of interest" description="Disordered" evidence="1">
    <location>
        <begin position="1"/>
        <end position="26"/>
    </location>
</feature>
<sequence>MGGEVMRARVARSPRGERRTSESSLCEERRSVFLKQHFQLEQMPFGVPTFRALKKKFLVWGKPSSGLTSGSPDDRPSRAEETVSELSAHTEMHGRSPDVTSTAEGGTDSEYRSNVAIPVTSLNMRSDKLEADLTSHSIPSLVESELEDHTRKFVQGTTTSNSRDDAHVAEESHSRALREFDPAAIQEKLRQFLEVHGPSSLSLLHNALSPSIAQGVLQQYGSLTAFMKELPEFFLTDEDLYTIVYTIPEDKNLDCSGSPKLQDEADGDSSSTVPYKGGRQPTASGDCESRRARASSSSSSCYESAIEEQLEKESQGFNDATSEVPSSPCRYTRGVQAVPETSDAETQMDVLDTSVFVELQSTPKIGVDIMLTRQRFENLTQKQVGDVEPLEMKQARKVPQASTSQQVVKSKNCMAVKEQKAFDKNRAGDKGSLRPPRLPLRKRNLSSTLRPPNKLLVPPVEPRPRSLKQADQEFSRAAKQLTQPNEVPHSTKLVHQTTEPENKWSSKKQRAKISAEKQ</sequence>
<organism evidence="2 3">
    <name type="scientific">Rhipicephalus microplus</name>
    <name type="common">Cattle tick</name>
    <name type="synonym">Boophilus microplus</name>
    <dbReference type="NCBI Taxonomy" id="6941"/>
    <lineage>
        <taxon>Eukaryota</taxon>
        <taxon>Metazoa</taxon>
        <taxon>Ecdysozoa</taxon>
        <taxon>Arthropoda</taxon>
        <taxon>Chelicerata</taxon>
        <taxon>Arachnida</taxon>
        <taxon>Acari</taxon>
        <taxon>Parasitiformes</taxon>
        <taxon>Ixodida</taxon>
        <taxon>Ixodoidea</taxon>
        <taxon>Ixodidae</taxon>
        <taxon>Rhipicephalinae</taxon>
        <taxon>Rhipicephalus</taxon>
        <taxon>Boophilus</taxon>
    </lineage>
</organism>
<protein>
    <submittedName>
        <fullName evidence="2">Uncharacterized protein</fullName>
    </submittedName>
</protein>
<feature type="region of interest" description="Disordered" evidence="1">
    <location>
        <begin position="419"/>
        <end position="518"/>
    </location>
</feature>
<evidence type="ECO:0000313" key="2">
    <source>
        <dbReference type="EMBL" id="KAH8019408.1"/>
    </source>
</evidence>
<evidence type="ECO:0000256" key="1">
    <source>
        <dbReference type="SAM" id="MobiDB-lite"/>
    </source>
</evidence>